<dbReference type="AlphaFoldDB" id="A0A382G1V5"/>
<proteinExistence type="predicted"/>
<protein>
    <submittedName>
        <fullName evidence="1">Uncharacterized protein</fullName>
    </submittedName>
</protein>
<organism evidence="1">
    <name type="scientific">marine metagenome</name>
    <dbReference type="NCBI Taxonomy" id="408172"/>
    <lineage>
        <taxon>unclassified sequences</taxon>
        <taxon>metagenomes</taxon>
        <taxon>ecological metagenomes</taxon>
    </lineage>
</organism>
<gene>
    <name evidence="1" type="ORF">METZ01_LOCUS222150</name>
</gene>
<accession>A0A382G1V5</accession>
<evidence type="ECO:0000313" key="1">
    <source>
        <dbReference type="EMBL" id="SVB69296.1"/>
    </source>
</evidence>
<sequence length="39" mass="4259">EIFEAAKNNGMTPLRDAAIEKLINGATSLEEVIRVTVED</sequence>
<dbReference type="InterPro" id="IPR027417">
    <property type="entry name" value="P-loop_NTPase"/>
</dbReference>
<dbReference type="EMBL" id="UINC01053137">
    <property type="protein sequence ID" value="SVB69296.1"/>
    <property type="molecule type" value="Genomic_DNA"/>
</dbReference>
<name>A0A382G1V5_9ZZZZ</name>
<feature type="non-terminal residue" evidence="1">
    <location>
        <position position="1"/>
    </location>
</feature>
<dbReference type="Gene3D" id="3.40.50.300">
    <property type="entry name" value="P-loop containing nucleotide triphosphate hydrolases"/>
    <property type="match status" value="1"/>
</dbReference>
<reference evidence="1" key="1">
    <citation type="submission" date="2018-05" db="EMBL/GenBank/DDBJ databases">
        <authorList>
            <person name="Lanie J.A."/>
            <person name="Ng W.-L."/>
            <person name="Kazmierczak K.M."/>
            <person name="Andrzejewski T.M."/>
            <person name="Davidsen T.M."/>
            <person name="Wayne K.J."/>
            <person name="Tettelin H."/>
            <person name="Glass J.I."/>
            <person name="Rusch D."/>
            <person name="Podicherti R."/>
            <person name="Tsui H.-C.T."/>
            <person name="Winkler M.E."/>
        </authorList>
    </citation>
    <scope>NUCLEOTIDE SEQUENCE</scope>
</reference>